<protein>
    <recommendedName>
        <fullName evidence="3">Transposase</fullName>
    </recommendedName>
</protein>
<name>A0A133XM11_9RHOO</name>
<proteinExistence type="predicted"/>
<dbReference type="InterPro" id="IPR009057">
    <property type="entry name" value="Homeodomain-like_sf"/>
</dbReference>
<dbReference type="GO" id="GO:0003677">
    <property type="term" value="F:DNA binding"/>
    <property type="evidence" value="ECO:0007669"/>
    <property type="project" value="InterPro"/>
</dbReference>
<dbReference type="EMBL" id="LODL01000008">
    <property type="protein sequence ID" value="KXB31968.1"/>
    <property type="molecule type" value="Genomic_DNA"/>
</dbReference>
<dbReference type="STRING" id="281362.AT959_04200"/>
<dbReference type="AlphaFoldDB" id="A0A133XM11"/>
<gene>
    <name evidence="1" type="ORF">AT959_04200</name>
</gene>
<dbReference type="SUPFAM" id="SSF46689">
    <property type="entry name" value="Homeodomain-like"/>
    <property type="match status" value="1"/>
</dbReference>
<sequence length="141" mass="15212">MVRNEDLARRLVVRRGANGNCTYDESAKRELIELGQSGVASVAKVAQTYGVNPNQLHNWIALYREERTGSAVARLRGAPESQSSPFIPVVAAPIVPATQEIKLDITFANGIQADLGGLSRDDVLILLPMLASLPCSASTRR</sequence>
<dbReference type="Proteomes" id="UP000070186">
    <property type="component" value="Unassembled WGS sequence"/>
</dbReference>
<dbReference type="GO" id="GO:0006313">
    <property type="term" value="P:DNA transposition"/>
    <property type="evidence" value="ECO:0007669"/>
    <property type="project" value="InterPro"/>
</dbReference>
<dbReference type="Pfam" id="PF01527">
    <property type="entry name" value="HTH_Tnp_1"/>
    <property type="match status" value="1"/>
</dbReference>
<evidence type="ECO:0008006" key="3">
    <source>
        <dbReference type="Google" id="ProtNLM"/>
    </source>
</evidence>
<reference evidence="1 2" key="1">
    <citation type="submission" date="2015-12" db="EMBL/GenBank/DDBJ databases">
        <title>Nitrous oxide reduction kinetics distinguish bacteria harboring typical versus atypical NosZ.</title>
        <authorList>
            <person name="Yoon S."/>
            <person name="Nissen S."/>
            <person name="Park D."/>
            <person name="Sanford R.A."/>
            <person name="Loeffler F.E."/>
        </authorList>
    </citation>
    <scope>NUCLEOTIDE SEQUENCE [LARGE SCALE GENOMIC DNA]</scope>
    <source>
        <strain evidence="1 2">ATCC BAA-841</strain>
    </source>
</reference>
<dbReference type="InterPro" id="IPR002514">
    <property type="entry name" value="Transposase_8"/>
</dbReference>
<dbReference type="GO" id="GO:0004803">
    <property type="term" value="F:transposase activity"/>
    <property type="evidence" value="ECO:0007669"/>
    <property type="project" value="InterPro"/>
</dbReference>
<keyword evidence="2" id="KW-1185">Reference proteome</keyword>
<organism evidence="1 2">
    <name type="scientific">Dechloromonas denitrificans</name>
    <dbReference type="NCBI Taxonomy" id="281362"/>
    <lineage>
        <taxon>Bacteria</taxon>
        <taxon>Pseudomonadati</taxon>
        <taxon>Pseudomonadota</taxon>
        <taxon>Betaproteobacteria</taxon>
        <taxon>Rhodocyclales</taxon>
        <taxon>Azonexaceae</taxon>
        <taxon>Dechloromonas</taxon>
    </lineage>
</organism>
<accession>A0A133XM11</accession>
<comment type="caution">
    <text evidence="1">The sequence shown here is derived from an EMBL/GenBank/DDBJ whole genome shotgun (WGS) entry which is preliminary data.</text>
</comment>
<evidence type="ECO:0000313" key="2">
    <source>
        <dbReference type="Proteomes" id="UP000070186"/>
    </source>
</evidence>
<evidence type="ECO:0000313" key="1">
    <source>
        <dbReference type="EMBL" id="KXB31968.1"/>
    </source>
</evidence>